<evidence type="ECO:0000256" key="2">
    <source>
        <dbReference type="ARBA" id="ARBA00023157"/>
    </source>
</evidence>
<dbReference type="Pfam" id="PF13385">
    <property type="entry name" value="Laminin_G_3"/>
    <property type="match status" value="1"/>
</dbReference>
<dbReference type="PANTHER" id="PTHR46943">
    <property type="entry name" value="PENTRAXIN-RELATED PROTEIN PTX3"/>
    <property type="match status" value="1"/>
</dbReference>
<feature type="compositionally biased region" description="Low complexity" evidence="4">
    <location>
        <begin position="474"/>
        <end position="492"/>
    </location>
</feature>
<keyword evidence="3" id="KW-0547">Nucleotide-binding</keyword>
<dbReference type="Gene3D" id="1.10.510.10">
    <property type="entry name" value="Transferase(Phosphotransferase) domain 1"/>
    <property type="match status" value="1"/>
</dbReference>
<evidence type="ECO:0000256" key="1">
    <source>
        <dbReference type="ARBA" id="ARBA00022729"/>
    </source>
</evidence>
<protein>
    <recommendedName>
        <fullName evidence="5">Protein kinase domain-containing protein</fullName>
    </recommendedName>
</protein>
<dbReference type="InterPro" id="IPR000719">
    <property type="entry name" value="Prot_kinase_dom"/>
</dbReference>
<keyword evidence="2" id="KW-1015">Disulfide bond</keyword>
<evidence type="ECO:0000259" key="5">
    <source>
        <dbReference type="PROSITE" id="PS50011"/>
    </source>
</evidence>
<keyword evidence="7" id="KW-1185">Reference proteome</keyword>
<comment type="caution">
    <text evidence="6">The sequence shown here is derived from an EMBL/GenBank/DDBJ whole genome shotgun (WGS) entry which is preliminary data.</text>
</comment>
<evidence type="ECO:0000313" key="6">
    <source>
        <dbReference type="EMBL" id="MDP9795800.1"/>
    </source>
</evidence>
<feature type="region of interest" description="Disordered" evidence="4">
    <location>
        <begin position="244"/>
        <end position="378"/>
    </location>
</feature>
<feature type="region of interest" description="Disordered" evidence="4">
    <location>
        <begin position="720"/>
        <end position="744"/>
    </location>
</feature>
<dbReference type="EMBL" id="JAUSRA010000001">
    <property type="protein sequence ID" value="MDP9795800.1"/>
    <property type="molecule type" value="Genomic_DNA"/>
</dbReference>
<evidence type="ECO:0000256" key="3">
    <source>
        <dbReference type="PROSITE-ProRule" id="PRU10141"/>
    </source>
</evidence>
<sequence>MDVMSGPGIDTPAGYTGTHRIGSGGGATVYRAWDERGARWVALKLFHRYVRSQAAVLAFHDACRAIGRLGGHPSIAAVHAVGVTPTGRAWQAMRLGEGGTLGEALLRTGPVDQAWVLAAGVRLADALAYAHGLGVPHGAVRLSNVLLDSDGNPLLSDFVVGPASTSYAEDLTGLGEVLFALLTGTVPQPGLGVRAGLGTAGVVAVPGLSDVLGAVLGVPSVVDAGTTRDFGQRLREVQAAAGYPVSAPDPWREPPAVVPGARRTPEPPEPPDAPEPDAGAERPVPPPVAKAQRGLVFGLGRQRRRWGSSTSGDTPRTETHAGGTAGSHPKTDGDDAEPVPAGAGDVGAAARAGEAAEATGAGSHSKATGAGHDAETTSARHVAETADAGHLAETASPSGGTRLVAGTARTATVPAGGATTDDAGTGTDTTGVDAGITQVSGDDAGRDTEPGSATAEGAVTAGVVAGDAADESDAGQAAATSTDAAASPSTNDFTEAGHDRSTGDGGAVGTKNLGTEGLGATGSTAGDLAAAGPDLSAADPARADLSAASSARADLNAADPAGPDLNAADPAGPDLNAASPAGPDLNAASPAGPDLNAASPAGPDLNAGGVSGLNLGATGADAADRNTADAIDDNAMPTGATATGGSHREGEDAGDEPVGAVQVAPPAGKVTGKVEPSGLELMHRRNSRRRRITVAALATGALMIGVAAVPATRTLLADNLEPAAPPTPAAPASGAGGPVAAPPRPARMVPPDGVTDGLALWWPADVGVGRTLVDGSGGGNAALLSPITGWAPAGHNGSGHAVQLSASTSDSYAASIRPAVRTDQSFSVMAWVFINDRRDNRGILSQPGTTTSGFIVRYDRETDTWRALFPRTDSRGPDVDTVTSTSTPRLRTWTHLAVTYDAATGLVTFYVDGTAEDTVRRPVRWNAAGPLLAGRALVDGAWTDRFGGALDDIRAYDRPLTPAEITTITR</sequence>
<evidence type="ECO:0000256" key="4">
    <source>
        <dbReference type="SAM" id="MobiDB-lite"/>
    </source>
</evidence>
<dbReference type="SUPFAM" id="SSF56112">
    <property type="entry name" value="Protein kinase-like (PK-like)"/>
    <property type="match status" value="1"/>
</dbReference>
<keyword evidence="1" id="KW-0732">Signal</keyword>
<dbReference type="InterPro" id="IPR006558">
    <property type="entry name" value="LamG-like"/>
</dbReference>
<accession>A0ABT9MWI7</accession>
<feature type="region of interest" description="Disordered" evidence="4">
    <location>
        <begin position="467"/>
        <end position="519"/>
    </location>
</feature>
<evidence type="ECO:0000313" key="7">
    <source>
        <dbReference type="Proteomes" id="UP001240984"/>
    </source>
</evidence>
<dbReference type="SMART" id="SM00560">
    <property type="entry name" value="LamGL"/>
    <property type="match status" value="1"/>
</dbReference>
<dbReference type="Proteomes" id="UP001240984">
    <property type="component" value="Unassembled WGS sequence"/>
</dbReference>
<organism evidence="6 7">
    <name type="scientific">Catenuloplanes nepalensis</name>
    <dbReference type="NCBI Taxonomy" id="587533"/>
    <lineage>
        <taxon>Bacteria</taxon>
        <taxon>Bacillati</taxon>
        <taxon>Actinomycetota</taxon>
        <taxon>Actinomycetes</taxon>
        <taxon>Micromonosporales</taxon>
        <taxon>Micromonosporaceae</taxon>
        <taxon>Catenuloplanes</taxon>
    </lineage>
</organism>
<dbReference type="InterPro" id="IPR042837">
    <property type="entry name" value="PTX3"/>
</dbReference>
<gene>
    <name evidence="6" type="ORF">J2S43_004312</name>
</gene>
<feature type="compositionally biased region" description="Low complexity" evidence="4">
    <location>
        <begin position="338"/>
        <end position="362"/>
    </location>
</feature>
<reference evidence="6 7" key="1">
    <citation type="submission" date="2023-07" db="EMBL/GenBank/DDBJ databases">
        <title>Sequencing the genomes of 1000 actinobacteria strains.</title>
        <authorList>
            <person name="Klenk H.-P."/>
        </authorList>
    </citation>
    <scope>NUCLEOTIDE SEQUENCE [LARGE SCALE GENOMIC DNA]</scope>
    <source>
        <strain evidence="6 7">DSM 44710</strain>
    </source>
</reference>
<feature type="compositionally biased region" description="Low complexity" evidence="4">
    <location>
        <begin position="410"/>
        <end position="435"/>
    </location>
</feature>
<dbReference type="Pfam" id="PF00069">
    <property type="entry name" value="Pkinase"/>
    <property type="match status" value="1"/>
</dbReference>
<keyword evidence="3" id="KW-0067">ATP-binding</keyword>
<dbReference type="PROSITE" id="PS50011">
    <property type="entry name" value="PROTEIN_KINASE_DOM"/>
    <property type="match status" value="1"/>
</dbReference>
<dbReference type="Gene3D" id="2.60.120.200">
    <property type="match status" value="1"/>
</dbReference>
<dbReference type="InterPro" id="IPR013320">
    <property type="entry name" value="ConA-like_dom_sf"/>
</dbReference>
<dbReference type="SMART" id="SM00220">
    <property type="entry name" value="S_TKc"/>
    <property type="match status" value="1"/>
</dbReference>
<feature type="region of interest" description="Disordered" evidence="4">
    <location>
        <begin position="628"/>
        <end position="674"/>
    </location>
</feature>
<feature type="domain" description="Protein kinase" evidence="5">
    <location>
        <begin position="15"/>
        <end position="331"/>
    </location>
</feature>
<dbReference type="PANTHER" id="PTHR46943:SF1">
    <property type="entry name" value="PENTRAXIN-RELATED PROTEIN PTX3"/>
    <property type="match status" value="1"/>
</dbReference>
<feature type="binding site" evidence="3">
    <location>
        <position position="44"/>
    </location>
    <ligand>
        <name>ATP</name>
        <dbReference type="ChEBI" id="CHEBI:30616"/>
    </ligand>
</feature>
<feature type="region of interest" description="Disordered" evidence="4">
    <location>
        <begin position="410"/>
        <end position="455"/>
    </location>
</feature>
<proteinExistence type="predicted"/>
<name>A0ABT9MWI7_9ACTN</name>
<dbReference type="InterPro" id="IPR011009">
    <property type="entry name" value="Kinase-like_dom_sf"/>
</dbReference>
<dbReference type="PROSITE" id="PS00107">
    <property type="entry name" value="PROTEIN_KINASE_ATP"/>
    <property type="match status" value="1"/>
</dbReference>
<dbReference type="InterPro" id="IPR017441">
    <property type="entry name" value="Protein_kinase_ATP_BS"/>
</dbReference>
<feature type="region of interest" description="Disordered" evidence="4">
    <location>
        <begin position="555"/>
        <end position="603"/>
    </location>
</feature>
<dbReference type="Gene3D" id="3.30.200.20">
    <property type="entry name" value="Phosphorylase Kinase, domain 1"/>
    <property type="match status" value="1"/>
</dbReference>
<dbReference type="SUPFAM" id="SSF49899">
    <property type="entry name" value="Concanavalin A-like lectins/glucanases"/>
    <property type="match status" value="1"/>
</dbReference>